<dbReference type="RefSeq" id="WP_380677292.1">
    <property type="nucleotide sequence ID" value="NZ_CP173186.1"/>
</dbReference>
<dbReference type="Proteomes" id="UP001589792">
    <property type="component" value="Unassembled WGS sequence"/>
</dbReference>
<dbReference type="InterPro" id="IPR009350">
    <property type="entry name" value="Phage_tail_T"/>
</dbReference>
<reference evidence="2 3" key="1">
    <citation type="submission" date="2024-09" db="EMBL/GenBank/DDBJ databases">
        <authorList>
            <person name="Sun Q."/>
            <person name="Mori K."/>
        </authorList>
    </citation>
    <scope>NUCLEOTIDE SEQUENCE [LARGE SCALE GENOMIC DNA]</scope>
    <source>
        <strain evidence="2 3">CCM 8626</strain>
    </source>
</reference>
<dbReference type="EMBL" id="JBHLXG010000018">
    <property type="protein sequence ID" value="MFC0228068.1"/>
    <property type="molecule type" value="Genomic_DNA"/>
</dbReference>
<comment type="caution">
    <text evidence="2">The sequence shown here is derived from an EMBL/GenBank/DDBJ whole genome shotgun (WGS) entry which is preliminary data.</text>
</comment>
<evidence type="ECO:0000259" key="1">
    <source>
        <dbReference type="Pfam" id="PF06223"/>
    </source>
</evidence>
<proteinExistence type="predicted"/>
<keyword evidence="3" id="KW-1185">Reference proteome</keyword>
<dbReference type="Pfam" id="PF06223">
    <property type="entry name" value="Phage_tail_T"/>
    <property type="match status" value="1"/>
</dbReference>
<evidence type="ECO:0000313" key="2">
    <source>
        <dbReference type="EMBL" id="MFC0228068.1"/>
    </source>
</evidence>
<feature type="domain" description="Minor tail T" evidence="1">
    <location>
        <begin position="19"/>
        <end position="88"/>
    </location>
</feature>
<sequence length="89" mass="10166">MKLALRLGRTLGELQQSMSVSELRLWVEFDKINPIGDERSDYHAAQITAATYNAQGGKVDLADALIKWSEQEEEDEWADIEARFKQLAR</sequence>
<evidence type="ECO:0000313" key="3">
    <source>
        <dbReference type="Proteomes" id="UP001589792"/>
    </source>
</evidence>
<organism evidence="2 3">
    <name type="scientific">Serratia aquatilis</name>
    <dbReference type="NCBI Taxonomy" id="1737515"/>
    <lineage>
        <taxon>Bacteria</taxon>
        <taxon>Pseudomonadati</taxon>
        <taxon>Pseudomonadota</taxon>
        <taxon>Gammaproteobacteria</taxon>
        <taxon>Enterobacterales</taxon>
        <taxon>Yersiniaceae</taxon>
        <taxon>Serratia</taxon>
    </lineage>
</organism>
<name>A0ABV6EGS6_9GAMM</name>
<gene>
    <name evidence="2" type="ORF">ACFFJ3_16480</name>
</gene>
<accession>A0ABV6EGS6</accession>
<protein>
    <submittedName>
        <fullName evidence="2">DUF4035 domain-containing protein</fullName>
    </submittedName>
</protein>